<dbReference type="AlphaFoldDB" id="A0A1W0WHA8"/>
<evidence type="ECO:0000313" key="6">
    <source>
        <dbReference type="Proteomes" id="UP000192578"/>
    </source>
</evidence>
<dbReference type="GO" id="GO:0008146">
    <property type="term" value="F:sulfotransferase activity"/>
    <property type="evidence" value="ECO:0007669"/>
    <property type="project" value="InterPro"/>
</dbReference>
<feature type="region of interest" description="Disordered" evidence="3">
    <location>
        <begin position="1"/>
        <end position="22"/>
    </location>
</feature>
<dbReference type="InterPro" id="IPR000863">
    <property type="entry name" value="Sulfotransferase_dom"/>
</dbReference>
<keyword evidence="2" id="KW-0808">Transferase</keyword>
<dbReference type="Proteomes" id="UP000192578">
    <property type="component" value="Unassembled WGS sequence"/>
</dbReference>
<dbReference type="OrthoDB" id="205623at2759"/>
<dbReference type="InterPro" id="IPR027417">
    <property type="entry name" value="P-loop_NTPase"/>
</dbReference>
<comment type="similarity">
    <text evidence="1">Belongs to the sulfotransferase 1 family.</text>
</comment>
<accession>A0A1W0WHA8</accession>
<comment type="caution">
    <text evidence="5">The sequence shown here is derived from an EMBL/GenBank/DDBJ whole genome shotgun (WGS) entry which is preliminary data.</text>
</comment>
<organism evidence="5 6">
    <name type="scientific">Hypsibius exemplaris</name>
    <name type="common">Freshwater tardigrade</name>
    <dbReference type="NCBI Taxonomy" id="2072580"/>
    <lineage>
        <taxon>Eukaryota</taxon>
        <taxon>Metazoa</taxon>
        <taxon>Ecdysozoa</taxon>
        <taxon>Tardigrada</taxon>
        <taxon>Eutardigrada</taxon>
        <taxon>Parachela</taxon>
        <taxon>Hypsibioidea</taxon>
        <taxon>Hypsibiidae</taxon>
        <taxon>Hypsibius</taxon>
    </lineage>
</organism>
<reference evidence="6" key="1">
    <citation type="submission" date="2017-01" db="EMBL/GenBank/DDBJ databases">
        <title>Comparative genomics of anhydrobiosis in the tardigrade Hypsibius dujardini.</title>
        <authorList>
            <person name="Yoshida Y."/>
            <person name="Koutsovoulos G."/>
            <person name="Laetsch D."/>
            <person name="Stevens L."/>
            <person name="Kumar S."/>
            <person name="Horikawa D."/>
            <person name="Ishino K."/>
            <person name="Komine S."/>
            <person name="Tomita M."/>
            <person name="Blaxter M."/>
            <person name="Arakawa K."/>
        </authorList>
    </citation>
    <scope>NUCLEOTIDE SEQUENCE [LARGE SCALE GENOMIC DNA]</scope>
    <source>
        <strain evidence="6">Z151</strain>
    </source>
</reference>
<sequence length="336" mass="38936">MTMLSTASQPKKGRRASMIPMGSTTNVRRGSFPVDQAVNNASSVELLMERENFKLQQIYNLFQYKSIYLYSAEAVKTLRENERLQARSDDIIVSGYLKSGTTWTQAIVQLILYDQMSPIRAWGMDNSDKWSPLHRVRKAVIDSRPSTRLIKSHVPRDLLPVSILETNCKIIYVYRNVKDVMVSLFYMSKGLWEYQHTSPHDNFEHFVEKFVTGQIVFGPYFQHLASFWPHRHDANILLISYESILKDPQAMIKKLAAFMGKPISSKRVAKIVQASSFEEMKKHDTTQNDDNTWKFLRHGKSGSWQSHFTPELLQKVEAWIQSNLEVEELCGFRFDD</sequence>
<evidence type="ECO:0000313" key="5">
    <source>
        <dbReference type="EMBL" id="OQV14591.1"/>
    </source>
</evidence>
<evidence type="ECO:0000256" key="1">
    <source>
        <dbReference type="ARBA" id="ARBA00005771"/>
    </source>
</evidence>
<feature type="domain" description="Sulfotransferase" evidence="4">
    <location>
        <begin position="89"/>
        <end position="324"/>
    </location>
</feature>
<protein>
    <submittedName>
        <fullName evidence="5">Amine sulfotransferase</fullName>
    </submittedName>
</protein>
<proteinExistence type="inferred from homology"/>
<dbReference type="Pfam" id="PF00685">
    <property type="entry name" value="Sulfotransfer_1"/>
    <property type="match status" value="1"/>
</dbReference>
<name>A0A1W0WHA8_HYPEX</name>
<evidence type="ECO:0000259" key="4">
    <source>
        <dbReference type="Pfam" id="PF00685"/>
    </source>
</evidence>
<evidence type="ECO:0000256" key="3">
    <source>
        <dbReference type="SAM" id="MobiDB-lite"/>
    </source>
</evidence>
<dbReference type="Gene3D" id="3.40.50.300">
    <property type="entry name" value="P-loop containing nucleotide triphosphate hydrolases"/>
    <property type="match status" value="1"/>
</dbReference>
<evidence type="ECO:0000256" key="2">
    <source>
        <dbReference type="ARBA" id="ARBA00022679"/>
    </source>
</evidence>
<dbReference type="EMBL" id="MTYJ01000102">
    <property type="protein sequence ID" value="OQV14591.1"/>
    <property type="molecule type" value="Genomic_DNA"/>
</dbReference>
<dbReference type="SUPFAM" id="SSF52540">
    <property type="entry name" value="P-loop containing nucleoside triphosphate hydrolases"/>
    <property type="match status" value="1"/>
</dbReference>
<gene>
    <name evidence="5" type="ORF">BV898_11210</name>
</gene>
<dbReference type="PANTHER" id="PTHR11783">
    <property type="entry name" value="SULFOTRANSFERASE SULT"/>
    <property type="match status" value="1"/>
</dbReference>
<keyword evidence="6" id="KW-1185">Reference proteome</keyword>